<sequence>MGTVESSISTAGLTGVDKLLAFLIVTELQGSPKAEVPLAFYLCQRGGDLRRHYADFPWNDYYVKQHYTDPTRPYPDEDGALTSELSVFLEWCGMTQPLDRIYITTHALPPLALLLLLTVVSQFPKMHLSKQIGGLASIRGNEGVDGEPFVVGLVTVLRQYHQDHTLRFLQLLAQCITSYSAHTAANNINKGVDLPHETLTGLAILEEVAKKMSIPKKTLSLYVPKHLMAAHNG</sequence>
<dbReference type="GO" id="GO:0005768">
    <property type="term" value="C:endosome"/>
    <property type="evidence" value="ECO:0007669"/>
    <property type="project" value="TreeGrafter"/>
</dbReference>
<organism evidence="2 3">
    <name type="scientific">Portunus trituberculatus</name>
    <name type="common">Swimming crab</name>
    <name type="synonym">Neptunus trituberculatus</name>
    <dbReference type="NCBI Taxonomy" id="210409"/>
    <lineage>
        <taxon>Eukaryota</taxon>
        <taxon>Metazoa</taxon>
        <taxon>Ecdysozoa</taxon>
        <taxon>Arthropoda</taxon>
        <taxon>Crustacea</taxon>
        <taxon>Multicrustacea</taxon>
        <taxon>Malacostraca</taxon>
        <taxon>Eumalacostraca</taxon>
        <taxon>Eucarida</taxon>
        <taxon>Decapoda</taxon>
        <taxon>Pleocyemata</taxon>
        <taxon>Brachyura</taxon>
        <taxon>Eubrachyura</taxon>
        <taxon>Portunoidea</taxon>
        <taxon>Portunidae</taxon>
        <taxon>Portuninae</taxon>
        <taxon>Portunus</taxon>
    </lineage>
</organism>
<evidence type="ECO:0000313" key="2">
    <source>
        <dbReference type="EMBL" id="MPC19084.1"/>
    </source>
</evidence>
<comment type="similarity">
    <text evidence="1">Belongs to the strumpellin family.</text>
</comment>
<accession>A0A5B7DCU1</accession>
<name>A0A5B7DCU1_PORTR</name>
<dbReference type="InterPro" id="IPR019393">
    <property type="entry name" value="WASH_strumpellin"/>
</dbReference>
<dbReference type="OrthoDB" id="565118at2759"/>
<dbReference type="GO" id="GO:0071203">
    <property type="term" value="C:WASH complex"/>
    <property type="evidence" value="ECO:0007669"/>
    <property type="project" value="InterPro"/>
</dbReference>
<proteinExistence type="inferred from homology"/>
<dbReference type="PANTHER" id="PTHR15691:SF6">
    <property type="entry name" value="WASH COMPLEX SUBUNIT 5"/>
    <property type="match status" value="1"/>
</dbReference>
<protein>
    <submittedName>
        <fullName evidence="2">WASH complex subunit strumpellin</fullName>
    </submittedName>
</protein>
<dbReference type="PANTHER" id="PTHR15691">
    <property type="entry name" value="WASH COMPLEX SUBUNIT 5"/>
    <property type="match status" value="1"/>
</dbReference>
<comment type="caution">
    <text evidence="2">The sequence shown here is derived from an EMBL/GenBank/DDBJ whole genome shotgun (WGS) entry which is preliminary data.</text>
</comment>
<reference evidence="2 3" key="1">
    <citation type="submission" date="2019-05" db="EMBL/GenBank/DDBJ databases">
        <title>Another draft genome of Portunus trituberculatus and its Hox gene families provides insights of decapod evolution.</title>
        <authorList>
            <person name="Jeong J.-H."/>
            <person name="Song I."/>
            <person name="Kim S."/>
            <person name="Choi T."/>
            <person name="Kim D."/>
            <person name="Ryu S."/>
            <person name="Kim W."/>
        </authorList>
    </citation>
    <scope>NUCLEOTIDE SEQUENCE [LARGE SCALE GENOMIC DNA]</scope>
    <source>
        <tissue evidence="2">Muscle</tissue>
    </source>
</reference>
<evidence type="ECO:0000313" key="3">
    <source>
        <dbReference type="Proteomes" id="UP000324222"/>
    </source>
</evidence>
<dbReference type="GO" id="GO:0007032">
    <property type="term" value="P:endosome organization"/>
    <property type="evidence" value="ECO:0007669"/>
    <property type="project" value="TreeGrafter"/>
</dbReference>
<dbReference type="GO" id="GO:0051125">
    <property type="term" value="P:regulation of actin nucleation"/>
    <property type="evidence" value="ECO:0007669"/>
    <property type="project" value="TreeGrafter"/>
</dbReference>
<dbReference type="AlphaFoldDB" id="A0A5B7DCU1"/>
<keyword evidence="3" id="KW-1185">Reference proteome</keyword>
<dbReference type="Pfam" id="PF10266">
    <property type="entry name" value="Strumpellin"/>
    <property type="match status" value="1"/>
</dbReference>
<dbReference type="GO" id="GO:0140285">
    <property type="term" value="P:endosome fission"/>
    <property type="evidence" value="ECO:0007669"/>
    <property type="project" value="TreeGrafter"/>
</dbReference>
<gene>
    <name evidence="2" type="ORF">E2C01_011990</name>
</gene>
<dbReference type="Proteomes" id="UP000324222">
    <property type="component" value="Unassembled WGS sequence"/>
</dbReference>
<dbReference type="GO" id="GO:0030041">
    <property type="term" value="P:actin filament polymerization"/>
    <property type="evidence" value="ECO:0007669"/>
    <property type="project" value="TreeGrafter"/>
</dbReference>
<evidence type="ECO:0000256" key="1">
    <source>
        <dbReference type="ARBA" id="ARBA00006224"/>
    </source>
</evidence>
<dbReference type="EMBL" id="VSRR010000737">
    <property type="protein sequence ID" value="MPC19084.1"/>
    <property type="molecule type" value="Genomic_DNA"/>
</dbReference>